<name>A0A2M7SWV5_9BACT</name>
<keyword evidence="1" id="KW-0472">Membrane</keyword>
<protein>
    <recommendedName>
        <fullName evidence="4">Glycosyl transferase family 28 C-terminal domain-containing protein</fullName>
    </recommendedName>
</protein>
<dbReference type="EMBL" id="PFMY01000064">
    <property type="protein sequence ID" value="PIZ27665.1"/>
    <property type="molecule type" value="Genomic_DNA"/>
</dbReference>
<evidence type="ECO:0000313" key="3">
    <source>
        <dbReference type="Proteomes" id="UP000231332"/>
    </source>
</evidence>
<dbReference type="Gene3D" id="3.40.50.2000">
    <property type="entry name" value="Glycogen Phosphorylase B"/>
    <property type="match status" value="1"/>
</dbReference>
<dbReference type="AlphaFoldDB" id="A0A2M7SWV5"/>
<organism evidence="2 3">
    <name type="scientific">Candidatus Berkelbacteria bacterium CG_4_10_14_0_8_um_filter_42_34</name>
    <dbReference type="NCBI Taxonomy" id="1974502"/>
    <lineage>
        <taxon>Bacteria</taxon>
        <taxon>Candidatus Berkelbacteria</taxon>
    </lineage>
</organism>
<evidence type="ECO:0000256" key="1">
    <source>
        <dbReference type="SAM" id="Phobius"/>
    </source>
</evidence>
<evidence type="ECO:0000313" key="2">
    <source>
        <dbReference type="EMBL" id="PIZ27665.1"/>
    </source>
</evidence>
<sequence>MGLKKNGGHYRIPKGILKKISVVGLIPSYHPLSSQEKNKIRTHYGVHKNEKLIFLYTSIGYLIKPVVFLKAYAVAKKLRAKGKKVKVIYFGDPPPASLNTKDRHWFLTLPHTNTEHFSKVLASSDLVFQHQGLSTLEQAIGAQVPVIANVKDPKYEKHPKRHMHAWEVGPFAKYGACAMFFFDDSSDAIANYAEDILFNKKRREAMRRKQRALYEKGEEKVYNEAIKLLKTKS</sequence>
<dbReference type="Proteomes" id="UP000231332">
    <property type="component" value="Unassembled WGS sequence"/>
</dbReference>
<feature type="transmembrane region" description="Helical" evidence="1">
    <location>
        <begin position="53"/>
        <end position="75"/>
    </location>
</feature>
<proteinExistence type="predicted"/>
<reference evidence="3" key="1">
    <citation type="submission" date="2017-09" db="EMBL/GenBank/DDBJ databases">
        <title>Depth-based differentiation of microbial function through sediment-hosted aquifers and enrichment of novel symbionts in the deep terrestrial subsurface.</title>
        <authorList>
            <person name="Probst A.J."/>
            <person name="Ladd B."/>
            <person name="Jarett J.K."/>
            <person name="Geller-Mcgrath D.E."/>
            <person name="Sieber C.M.K."/>
            <person name="Emerson J.B."/>
            <person name="Anantharaman K."/>
            <person name="Thomas B.C."/>
            <person name="Malmstrom R."/>
            <person name="Stieglmeier M."/>
            <person name="Klingl A."/>
            <person name="Woyke T."/>
            <person name="Ryan C.M."/>
            <person name="Banfield J.F."/>
        </authorList>
    </citation>
    <scope>NUCLEOTIDE SEQUENCE [LARGE SCALE GENOMIC DNA]</scope>
</reference>
<keyword evidence="1" id="KW-1133">Transmembrane helix</keyword>
<gene>
    <name evidence="2" type="ORF">COY45_01255</name>
</gene>
<dbReference type="SUPFAM" id="SSF53756">
    <property type="entry name" value="UDP-Glycosyltransferase/glycogen phosphorylase"/>
    <property type="match status" value="1"/>
</dbReference>
<accession>A0A2M7SWV5</accession>
<evidence type="ECO:0008006" key="4">
    <source>
        <dbReference type="Google" id="ProtNLM"/>
    </source>
</evidence>
<comment type="caution">
    <text evidence="2">The sequence shown here is derived from an EMBL/GenBank/DDBJ whole genome shotgun (WGS) entry which is preliminary data.</text>
</comment>
<keyword evidence="1" id="KW-0812">Transmembrane</keyword>